<evidence type="ECO:0000313" key="2">
    <source>
        <dbReference type="EMBL" id="PQO44130.1"/>
    </source>
</evidence>
<proteinExistence type="predicted"/>
<comment type="caution">
    <text evidence="2">The sequence shown here is derived from an EMBL/GenBank/DDBJ whole genome shotgun (WGS) entry which is preliminary data.</text>
</comment>
<dbReference type="EMBL" id="PUHZ01000021">
    <property type="protein sequence ID" value="PQO44130.1"/>
    <property type="molecule type" value="Genomic_DNA"/>
</dbReference>
<keyword evidence="1" id="KW-0472">Membrane</keyword>
<gene>
    <name evidence="2" type="ORF">C5Y93_21580</name>
</gene>
<accession>A0A2S8GIG1</accession>
<keyword evidence="1" id="KW-1133">Transmembrane helix</keyword>
<reference evidence="2 3" key="1">
    <citation type="submission" date="2018-02" db="EMBL/GenBank/DDBJ databases">
        <title>Comparative genomes isolates from brazilian mangrove.</title>
        <authorList>
            <person name="Araujo J.E."/>
            <person name="Taketani R.G."/>
            <person name="Silva M.C.P."/>
            <person name="Loureco M.V."/>
            <person name="Andreote F.D."/>
        </authorList>
    </citation>
    <scope>NUCLEOTIDE SEQUENCE [LARGE SCALE GENOMIC DNA]</scope>
    <source>
        <strain evidence="2 3">Nap-Phe MGV</strain>
    </source>
</reference>
<protein>
    <submittedName>
        <fullName evidence="2">Uncharacterized protein</fullName>
    </submittedName>
</protein>
<sequence length="194" mass="21992">MNTPQENPYASPQVDEFVEVLPDSEEGTNKEFEMRIGKIVGESPLSLPKVCLYCASDIEDDYSLRRCAKYQRLRLLEALPPVSFQLFYSTCSRCLAKAADWRRGRRKAWYFTGFTAIVGAAAFATMIALSPGREVAPQDPWLYVCFTSGIAVIGGFFRVLYCESQLPKFPELNSYDEDTFAVSGAGWKFIQRYR</sequence>
<dbReference type="Proteomes" id="UP000237819">
    <property type="component" value="Unassembled WGS sequence"/>
</dbReference>
<keyword evidence="1" id="KW-0812">Transmembrane</keyword>
<evidence type="ECO:0000313" key="3">
    <source>
        <dbReference type="Proteomes" id="UP000237819"/>
    </source>
</evidence>
<dbReference type="AlphaFoldDB" id="A0A2S8GIG1"/>
<evidence type="ECO:0000256" key="1">
    <source>
        <dbReference type="SAM" id="Phobius"/>
    </source>
</evidence>
<dbReference type="OrthoDB" id="277901at2"/>
<feature type="transmembrane region" description="Helical" evidence="1">
    <location>
        <begin position="141"/>
        <end position="161"/>
    </location>
</feature>
<feature type="transmembrane region" description="Helical" evidence="1">
    <location>
        <begin position="108"/>
        <end position="129"/>
    </location>
</feature>
<name>A0A2S8GIG1_9BACT</name>
<organism evidence="2 3">
    <name type="scientific">Blastopirellula marina</name>
    <dbReference type="NCBI Taxonomy" id="124"/>
    <lineage>
        <taxon>Bacteria</taxon>
        <taxon>Pseudomonadati</taxon>
        <taxon>Planctomycetota</taxon>
        <taxon>Planctomycetia</taxon>
        <taxon>Pirellulales</taxon>
        <taxon>Pirellulaceae</taxon>
        <taxon>Blastopirellula</taxon>
    </lineage>
</organism>
<dbReference type="RefSeq" id="WP_105337529.1">
    <property type="nucleotide sequence ID" value="NZ_PUHZ01000021.1"/>
</dbReference>